<evidence type="ECO:0000256" key="7">
    <source>
        <dbReference type="ARBA" id="ARBA00022692"/>
    </source>
</evidence>
<dbReference type="PANTHER" id="PTHR10835">
    <property type="entry name" value="SQUALENE MONOOXYGENASE"/>
    <property type="match status" value="1"/>
</dbReference>
<evidence type="ECO:0000256" key="3">
    <source>
        <dbReference type="ARBA" id="ARBA00005018"/>
    </source>
</evidence>
<keyword evidence="7" id="KW-0812">Transmembrane</keyword>
<comment type="similarity">
    <text evidence="4 12">Belongs to the squalene monooxygenase family.</text>
</comment>
<dbReference type="GO" id="GO:0004506">
    <property type="term" value="F:squalene monooxygenase activity"/>
    <property type="evidence" value="ECO:0007669"/>
    <property type="project" value="UniProtKB-UniRule"/>
</dbReference>
<dbReference type="InterPro" id="IPR036188">
    <property type="entry name" value="FAD/NAD-bd_sf"/>
</dbReference>
<accession>A0A7S0YK51</accession>
<evidence type="ECO:0000256" key="2">
    <source>
        <dbReference type="ARBA" id="ARBA00004141"/>
    </source>
</evidence>
<reference evidence="16" key="1">
    <citation type="submission" date="2021-01" db="EMBL/GenBank/DDBJ databases">
        <authorList>
            <person name="Corre E."/>
            <person name="Pelletier E."/>
            <person name="Niang G."/>
            <person name="Scheremetjew M."/>
            <person name="Finn R."/>
            <person name="Kale V."/>
            <person name="Holt S."/>
            <person name="Cochrane G."/>
            <person name="Meng A."/>
            <person name="Brown T."/>
            <person name="Cohen L."/>
        </authorList>
    </citation>
    <scope>NUCLEOTIDE SEQUENCE</scope>
    <source>
        <strain evidence="16">SAG 63-3</strain>
    </source>
</reference>
<dbReference type="EC" id="1.14.14.17" evidence="5 12"/>
<name>A0A7S0YK51_9CHLO</name>
<gene>
    <name evidence="16" type="ORF">PPAR00522_LOCUS14785</name>
</gene>
<comment type="catalytic activity">
    <reaction evidence="12">
        <text>squalene + reduced [NADPH--hemoprotein reductase] + O2 = (S)-2,3-epoxysqualene + oxidized [NADPH--hemoprotein reductase] + H2O + H(+)</text>
        <dbReference type="Rhea" id="RHEA:25282"/>
        <dbReference type="Rhea" id="RHEA-COMP:11964"/>
        <dbReference type="Rhea" id="RHEA-COMP:11965"/>
        <dbReference type="ChEBI" id="CHEBI:15377"/>
        <dbReference type="ChEBI" id="CHEBI:15378"/>
        <dbReference type="ChEBI" id="CHEBI:15379"/>
        <dbReference type="ChEBI" id="CHEBI:15440"/>
        <dbReference type="ChEBI" id="CHEBI:15441"/>
        <dbReference type="ChEBI" id="CHEBI:57618"/>
        <dbReference type="ChEBI" id="CHEBI:58210"/>
        <dbReference type="EC" id="1.14.14.17"/>
    </reaction>
</comment>
<evidence type="ECO:0000259" key="15">
    <source>
        <dbReference type="Pfam" id="PF08491"/>
    </source>
</evidence>
<keyword evidence="8 12" id="KW-0274">FAD</keyword>
<dbReference type="PRINTS" id="PR00420">
    <property type="entry name" value="RNGMNOXGNASE"/>
</dbReference>
<evidence type="ECO:0000256" key="13">
    <source>
        <dbReference type="SAM" id="MobiDB-lite"/>
    </source>
</evidence>
<feature type="domain" description="FAD dependent oxidoreductase" evidence="14">
    <location>
        <begin position="34"/>
        <end position="64"/>
    </location>
</feature>
<dbReference type="InterPro" id="IPR013698">
    <property type="entry name" value="Squalene_epoxidase"/>
</dbReference>
<dbReference type="GO" id="GO:0050660">
    <property type="term" value="F:flavin adenine dinucleotide binding"/>
    <property type="evidence" value="ECO:0007669"/>
    <property type="project" value="UniProtKB-UniRule"/>
</dbReference>
<feature type="region of interest" description="Disordered" evidence="13">
    <location>
        <begin position="1"/>
        <end position="23"/>
    </location>
</feature>
<keyword evidence="10 12" id="KW-0560">Oxidoreductase</keyword>
<evidence type="ECO:0000259" key="14">
    <source>
        <dbReference type="Pfam" id="PF01266"/>
    </source>
</evidence>
<dbReference type="EMBL" id="HBFM01022766">
    <property type="protein sequence ID" value="CAD8780284.1"/>
    <property type="molecule type" value="Transcribed_RNA"/>
</dbReference>
<evidence type="ECO:0000313" key="16">
    <source>
        <dbReference type="EMBL" id="CAD8780284.1"/>
    </source>
</evidence>
<dbReference type="GO" id="GO:0005783">
    <property type="term" value="C:endoplasmic reticulum"/>
    <property type="evidence" value="ECO:0007669"/>
    <property type="project" value="TreeGrafter"/>
</dbReference>
<evidence type="ECO:0000256" key="12">
    <source>
        <dbReference type="RuleBase" id="RU367121"/>
    </source>
</evidence>
<dbReference type="InterPro" id="IPR040125">
    <property type="entry name" value="Squalene_monox"/>
</dbReference>
<keyword evidence="6 12" id="KW-0285">Flavoprotein</keyword>
<dbReference type="GO" id="GO:0016020">
    <property type="term" value="C:membrane"/>
    <property type="evidence" value="ECO:0007669"/>
    <property type="project" value="UniProtKB-SubCell"/>
</dbReference>
<dbReference type="UniPathway" id="UPA00767">
    <property type="reaction ID" value="UER00752"/>
</dbReference>
<keyword evidence="9" id="KW-1133">Transmembrane helix</keyword>
<comment type="subcellular location">
    <subcellularLocation>
        <location evidence="2 12">Membrane</location>
        <topology evidence="2 12">Multi-pass membrane protein</topology>
    </subcellularLocation>
</comment>
<evidence type="ECO:0000256" key="5">
    <source>
        <dbReference type="ARBA" id="ARBA00012312"/>
    </source>
</evidence>
<evidence type="ECO:0000256" key="8">
    <source>
        <dbReference type="ARBA" id="ARBA00022827"/>
    </source>
</evidence>
<comment type="function">
    <text evidence="12">Catalyzes the stereospecific oxidation of squalene to (S)-2,3-epoxysqualene, and is considered to be a rate-limiting enzyme in steroid biosynthesis.</text>
</comment>
<comment type="cofactor">
    <cofactor evidence="1 12">
        <name>FAD</name>
        <dbReference type="ChEBI" id="CHEBI:57692"/>
    </cofactor>
</comment>
<comment type="pathway">
    <text evidence="3">Terpene metabolism; lanosterol biosynthesis; lanosterol from farnesyl diphosphate: step 2/3.</text>
</comment>
<evidence type="ECO:0000256" key="9">
    <source>
        <dbReference type="ARBA" id="ARBA00022989"/>
    </source>
</evidence>
<dbReference type="PANTHER" id="PTHR10835:SF0">
    <property type="entry name" value="SQUALENE MONOOXYGENASE"/>
    <property type="match status" value="1"/>
</dbReference>
<dbReference type="AlphaFoldDB" id="A0A7S0YK51"/>
<keyword evidence="11" id="KW-0472">Membrane</keyword>
<sequence>MSTDTALDGPEDRETPIPPVSNNVDYASDPEIWDVIIVGAGIAGCALAHSLGKDGRRVLLLERDLRQPDRIVGELLQPGGYLALRRLGLEKCCEGIDAQRVQGYALFKDGKEAVIKYPVEGYDAEVAGRSFHHGRFIQRLRAAASEQSHVTIRQALVKKLVNDDLKEWTEGEVVRGVLYKSADGEERTATAYLTVVCDGMYSPFRNRLSQVSVVHPSFFVGVLLRDVQLPFPGHGHVILASTSPVLFYPVSSTEVRCLVDIPAAKLPEDLPKYFREVVAPQVPEKNNLRNAFLEAIARPGALRAMQNKQLTCTPLHPPGALLLGDAFNMRHPLTGGGMTVAFNDCNLLADLLRPLASLSDPFITAAGTESFYTRRKPVSATINTLANALYKVFCPTKGQAEEAMRQACFDYLALGGIYSSGPIGLLSGLNPSPSVLVMHFFMVALYGVGRELKPVPTFAGLKKGVSLLMAASKIILPIIWTEGIRAVFFPFWAPKPGPAAVAAAKELEMAKAKIQ</sequence>
<dbReference type="SUPFAM" id="SSF51905">
    <property type="entry name" value="FAD/NAD(P)-binding domain"/>
    <property type="match status" value="1"/>
</dbReference>
<evidence type="ECO:0000256" key="1">
    <source>
        <dbReference type="ARBA" id="ARBA00001974"/>
    </source>
</evidence>
<dbReference type="GO" id="GO:0016126">
    <property type="term" value="P:sterol biosynthetic process"/>
    <property type="evidence" value="ECO:0007669"/>
    <property type="project" value="UniProtKB-UniRule"/>
</dbReference>
<dbReference type="Pfam" id="PF01266">
    <property type="entry name" value="DAO"/>
    <property type="match status" value="1"/>
</dbReference>
<dbReference type="Pfam" id="PF08491">
    <property type="entry name" value="SE"/>
    <property type="match status" value="1"/>
</dbReference>
<dbReference type="InterPro" id="IPR006076">
    <property type="entry name" value="FAD-dep_OxRdtase"/>
</dbReference>
<evidence type="ECO:0000256" key="11">
    <source>
        <dbReference type="ARBA" id="ARBA00023136"/>
    </source>
</evidence>
<evidence type="ECO:0000256" key="6">
    <source>
        <dbReference type="ARBA" id="ARBA00022630"/>
    </source>
</evidence>
<evidence type="ECO:0000256" key="10">
    <source>
        <dbReference type="ARBA" id="ARBA00023002"/>
    </source>
</evidence>
<proteinExistence type="inferred from homology"/>
<feature type="domain" description="Squalene epoxidase" evidence="15">
    <location>
        <begin position="191"/>
        <end position="457"/>
    </location>
</feature>
<dbReference type="Gene3D" id="3.50.50.60">
    <property type="entry name" value="FAD/NAD(P)-binding domain"/>
    <property type="match status" value="1"/>
</dbReference>
<evidence type="ECO:0000256" key="4">
    <source>
        <dbReference type="ARBA" id="ARBA00008802"/>
    </source>
</evidence>
<protein>
    <recommendedName>
        <fullName evidence="5 12">Squalene monooxygenase</fullName>
        <ecNumber evidence="5 12">1.14.14.17</ecNumber>
    </recommendedName>
</protein>
<organism evidence="16">
    <name type="scientific">Polytomella parva</name>
    <dbReference type="NCBI Taxonomy" id="51329"/>
    <lineage>
        <taxon>Eukaryota</taxon>
        <taxon>Viridiplantae</taxon>
        <taxon>Chlorophyta</taxon>
        <taxon>core chlorophytes</taxon>
        <taxon>Chlorophyceae</taxon>
        <taxon>CS clade</taxon>
        <taxon>Chlamydomonadales</taxon>
        <taxon>Chlamydomonadaceae</taxon>
        <taxon>Polytomella</taxon>
    </lineage>
</organism>